<dbReference type="EMBL" id="PDKU01000003">
    <property type="protein sequence ID" value="PPI86496.1"/>
    <property type="molecule type" value="Genomic_DNA"/>
</dbReference>
<sequence length="63" mass="7442">MEATKLRKKNIKELNTELFSLLREEFNLRMQASSGQLQQTHLLKKVRRNIARVKTLMTEKADL</sequence>
<dbReference type="PANTHER" id="PTHR10916:SF0">
    <property type="entry name" value="LARGE RIBOSOMAL SUBUNIT PROTEIN UL29C"/>
    <property type="match status" value="1"/>
</dbReference>
<dbReference type="InterPro" id="IPR018254">
    <property type="entry name" value="Ribosomal_uL29_CS"/>
</dbReference>
<gene>
    <name evidence="5" type="primary">rpmC</name>
    <name evidence="6" type="ORF">CRV10_02600</name>
</gene>
<name>A0A2P5SW08_9GAMM</name>
<reference evidence="6 7" key="1">
    <citation type="journal article" date="2018" name="Genome Biol. Evol.">
        <title>Cladogenesis and Genomic Streamlining in Extracellular Endosymbionts of Tropical Stink Bugs.</title>
        <authorList>
            <person name="Otero-Bravo A."/>
            <person name="Goffredi S."/>
            <person name="Sabree Z.L."/>
        </authorList>
    </citation>
    <scope>NUCLEOTIDE SEQUENCE [LARGE SCALE GENOMIC DNA]</scope>
    <source>
        <strain evidence="6 7">SoEL</strain>
    </source>
</reference>
<evidence type="ECO:0000256" key="1">
    <source>
        <dbReference type="ARBA" id="ARBA00009254"/>
    </source>
</evidence>
<organism evidence="6 7">
    <name type="scientific">Candidatus Pantoea edessiphila</name>
    <dbReference type="NCBI Taxonomy" id="2044610"/>
    <lineage>
        <taxon>Bacteria</taxon>
        <taxon>Pseudomonadati</taxon>
        <taxon>Pseudomonadota</taxon>
        <taxon>Gammaproteobacteria</taxon>
        <taxon>Enterobacterales</taxon>
        <taxon>Erwiniaceae</taxon>
        <taxon>Pantoea</taxon>
    </lineage>
</organism>
<dbReference type="NCBIfam" id="TIGR00012">
    <property type="entry name" value="L29"/>
    <property type="match status" value="1"/>
</dbReference>
<proteinExistence type="inferred from homology"/>
<dbReference type="Gene3D" id="6.10.140.1970">
    <property type="match status" value="1"/>
</dbReference>
<dbReference type="InterPro" id="IPR001854">
    <property type="entry name" value="Ribosomal_uL29"/>
</dbReference>
<protein>
    <recommendedName>
        <fullName evidence="4 5">Large ribosomal subunit protein uL29</fullName>
    </recommendedName>
</protein>
<evidence type="ECO:0000256" key="5">
    <source>
        <dbReference type="HAMAP-Rule" id="MF_00374"/>
    </source>
</evidence>
<dbReference type="GO" id="GO:0022625">
    <property type="term" value="C:cytosolic large ribosomal subunit"/>
    <property type="evidence" value="ECO:0007669"/>
    <property type="project" value="TreeGrafter"/>
</dbReference>
<evidence type="ECO:0000313" key="7">
    <source>
        <dbReference type="Proteomes" id="UP000296144"/>
    </source>
</evidence>
<evidence type="ECO:0000256" key="2">
    <source>
        <dbReference type="ARBA" id="ARBA00022980"/>
    </source>
</evidence>
<dbReference type="OrthoDB" id="9815192at2"/>
<dbReference type="PANTHER" id="PTHR10916">
    <property type="entry name" value="60S RIBOSOMAL PROTEIN L35/50S RIBOSOMAL PROTEIN L29"/>
    <property type="match status" value="1"/>
</dbReference>
<dbReference type="InterPro" id="IPR036049">
    <property type="entry name" value="Ribosomal_uL29_sf"/>
</dbReference>
<dbReference type="CDD" id="cd00427">
    <property type="entry name" value="Ribosomal_L29_HIP"/>
    <property type="match status" value="1"/>
</dbReference>
<evidence type="ECO:0000313" key="6">
    <source>
        <dbReference type="EMBL" id="PPI86496.1"/>
    </source>
</evidence>
<dbReference type="GO" id="GO:0003735">
    <property type="term" value="F:structural constituent of ribosome"/>
    <property type="evidence" value="ECO:0007669"/>
    <property type="project" value="InterPro"/>
</dbReference>
<dbReference type="InterPro" id="IPR050063">
    <property type="entry name" value="Ribosomal_protein_uL29"/>
</dbReference>
<dbReference type="Proteomes" id="UP000296144">
    <property type="component" value="Unassembled WGS sequence"/>
</dbReference>
<dbReference type="PROSITE" id="PS00579">
    <property type="entry name" value="RIBOSOMAL_L29"/>
    <property type="match status" value="1"/>
</dbReference>
<dbReference type="Pfam" id="PF00831">
    <property type="entry name" value="Ribosomal_L29"/>
    <property type="match status" value="1"/>
</dbReference>
<dbReference type="RefSeq" id="WP_136130284.1">
    <property type="nucleotide sequence ID" value="NZ_PDKU01000003.1"/>
</dbReference>
<comment type="caution">
    <text evidence="6">The sequence shown here is derived from an EMBL/GenBank/DDBJ whole genome shotgun (WGS) entry which is preliminary data.</text>
</comment>
<evidence type="ECO:0000256" key="4">
    <source>
        <dbReference type="ARBA" id="ARBA00035204"/>
    </source>
</evidence>
<keyword evidence="7" id="KW-1185">Reference proteome</keyword>
<dbReference type="HAMAP" id="MF_00374">
    <property type="entry name" value="Ribosomal_uL29"/>
    <property type="match status" value="1"/>
</dbReference>
<keyword evidence="3 5" id="KW-0687">Ribonucleoprotein</keyword>
<accession>A0A2P5SW08</accession>
<comment type="similarity">
    <text evidence="1 5">Belongs to the universal ribosomal protein uL29 family.</text>
</comment>
<dbReference type="SUPFAM" id="SSF46561">
    <property type="entry name" value="Ribosomal protein L29 (L29p)"/>
    <property type="match status" value="1"/>
</dbReference>
<evidence type="ECO:0000256" key="3">
    <source>
        <dbReference type="ARBA" id="ARBA00023274"/>
    </source>
</evidence>
<dbReference type="AlphaFoldDB" id="A0A2P5SW08"/>
<dbReference type="GO" id="GO:0006412">
    <property type="term" value="P:translation"/>
    <property type="evidence" value="ECO:0007669"/>
    <property type="project" value="UniProtKB-UniRule"/>
</dbReference>
<keyword evidence="2 5" id="KW-0689">Ribosomal protein</keyword>